<evidence type="ECO:0000313" key="1">
    <source>
        <dbReference type="EMBL" id="CAH1784865.1"/>
    </source>
</evidence>
<dbReference type="AlphaFoldDB" id="A0A8J1T561"/>
<dbReference type="Proteomes" id="UP000749559">
    <property type="component" value="Unassembled WGS sequence"/>
</dbReference>
<organism evidence="1 2">
    <name type="scientific">Owenia fusiformis</name>
    <name type="common">Polychaete worm</name>
    <dbReference type="NCBI Taxonomy" id="6347"/>
    <lineage>
        <taxon>Eukaryota</taxon>
        <taxon>Metazoa</taxon>
        <taxon>Spiralia</taxon>
        <taxon>Lophotrochozoa</taxon>
        <taxon>Annelida</taxon>
        <taxon>Polychaeta</taxon>
        <taxon>Sedentaria</taxon>
        <taxon>Canalipalpata</taxon>
        <taxon>Sabellida</taxon>
        <taxon>Oweniida</taxon>
        <taxon>Oweniidae</taxon>
        <taxon>Owenia</taxon>
    </lineage>
</organism>
<dbReference type="GO" id="GO:0003676">
    <property type="term" value="F:nucleic acid binding"/>
    <property type="evidence" value="ECO:0007669"/>
    <property type="project" value="InterPro"/>
</dbReference>
<gene>
    <name evidence="1" type="ORF">OFUS_LOCUS10992</name>
</gene>
<dbReference type="OrthoDB" id="411524at2759"/>
<name>A0A8J1T561_OWEFU</name>
<accession>A0A8J1T561</accession>
<dbReference type="InterPro" id="IPR035979">
    <property type="entry name" value="RBD_domain_sf"/>
</dbReference>
<protein>
    <submittedName>
        <fullName evidence="1">Uncharacterized protein</fullName>
    </submittedName>
</protein>
<dbReference type="SUPFAM" id="SSF54928">
    <property type="entry name" value="RNA-binding domain, RBD"/>
    <property type="match status" value="1"/>
</dbReference>
<dbReference type="Pfam" id="PF23085">
    <property type="entry name" value="RRM_PARP14_3"/>
    <property type="match status" value="1"/>
</dbReference>
<reference evidence="1" key="1">
    <citation type="submission" date="2022-03" db="EMBL/GenBank/DDBJ databases">
        <authorList>
            <person name="Martin C."/>
        </authorList>
    </citation>
    <scope>NUCLEOTIDE SEQUENCE</scope>
</reference>
<evidence type="ECO:0000313" key="2">
    <source>
        <dbReference type="Proteomes" id="UP000749559"/>
    </source>
</evidence>
<comment type="caution">
    <text evidence="1">The sequence shown here is derived from an EMBL/GenBank/DDBJ whole genome shotgun (WGS) entry which is preliminary data.</text>
</comment>
<dbReference type="Gene3D" id="3.30.70.330">
    <property type="match status" value="1"/>
</dbReference>
<proteinExistence type="predicted"/>
<dbReference type="InterPro" id="IPR012677">
    <property type="entry name" value="Nucleotide-bd_a/b_plait_sf"/>
</dbReference>
<sequence length="366" mass="42286">MSQQSNPEIHYGYEPERALVKFQEPIDDFEPLENFTRKRKLENCVLSLEKIFESNAIQVYNINERTTEDCLELYFSCPKWSRGGDVEKIDLKKTEQLIAIVYFMDYRVVANVTRKQTHTLNGNNMTVRVYHAFLGPVDEDFNTSTPHLRLPKPLVKPLERERSIVCEKVTNLKSWETRFLLMNRFIATLNEKFQDLETKIELSKGQRGTIILKGVPQDCTDSKLHIYELLKTAVCRSSSLPPATLNLHQQDQCRKHVMECLKKKELEAVWEVEGEELKVYGNSQKESDAAIKFIGGLVVETKIQVDRKSSQLLTNNHWMQLVTSLSEKHKGLLEIIPKANNTDVAIVSIRELSKSVRCIIRNYISI</sequence>
<dbReference type="EMBL" id="CAIIXF020000005">
    <property type="protein sequence ID" value="CAH1784865.1"/>
    <property type="molecule type" value="Genomic_DNA"/>
</dbReference>
<keyword evidence="2" id="KW-1185">Reference proteome</keyword>